<organism evidence="1 2">
    <name type="scientific">Pseudochrobactrum asaccharolyticum</name>
    <dbReference type="NCBI Taxonomy" id="354351"/>
    <lineage>
        <taxon>Bacteria</taxon>
        <taxon>Pseudomonadati</taxon>
        <taxon>Pseudomonadota</taxon>
        <taxon>Alphaproteobacteria</taxon>
        <taxon>Hyphomicrobiales</taxon>
        <taxon>Brucellaceae</taxon>
        <taxon>Pseudochrobactrum</taxon>
    </lineage>
</organism>
<evidence type="ECO:0000313" key="2">
    <source>
        <dbReference type="Proteomes" id="UP000252893"/>
    </source>
</evidence>
<proteinExistence type="predicted"/>
<name>A0A366DKH0_9HYPH</name>
<sequence length="104" mass="11043">MQVSKVAPYNPLGTSHDPVTAFTKKANSEIQDISCLIEDAQMLSNKIIGIVAAIIGDTPLNTSSSPKAIPLGVLNQLVDRSRHVRTDIKSAGDALDRLANSFGL</sequence>
<dbReference type="EMBL" id="QNRH01000012">
    <property type="protein sequence ID" value="RBO90580.1"/>
    <property type="molecule type" value="Genomic_DNA"/>
</dbReference>
<accession>A0A366DKH0</accession>
<dbReference type="AlphaFoldDB" id="A0A366DKH0"/>
<reference evidence="1 2" key="1">
    <citation type="submission" date="2018-06" db="EMBL/GenBank/DDBJ databases">
        <title>Genomic Encyclopedia of Type Strains, Phase IV (KMG-IV): sequencing the most valuable type-strain genomes for metagenomic binning, comparative biology and taxonomic classification.</title>
        <authorList>
            <person name="Goeker M."/>
        </authorList>
    </citation>
    <scope>NUCLEOTIDE SEQUENCE [LARGE SCALE GENOMIC DNA]</scope>
    <source>
        <strain evidence="1 2">DSM 25619</strain>
    </source>
</reference>
<gene>
    <name evidence="1" type="ORF">DFR47_11250</name>
</gene>
<dbReference type="Proteomes" id="UP000252893">
    <property type="component" value="Unassembled WGS sequence"/>
</dbReference>
<keyword evidence="2" id="KW-1185">Reference proteome</keyword>
<dbReference type="RefSeq" id="WP_113946178.1">
    <property type="nucleotide sequence ID" value="NZ_JBHEEG010000011.1"/>
</dbReference>
<evidence type="ECO:0000313" key="1">
    <source>
        <dbReference type="EMBL" id="RBO90580.1"/>
    </source>
</evidence>
<comment type="caution">
    <text evidence="1">The sequence shown here is derived from an EMBL/GenBank/DDBJ whole genome shotgun (WGS) entry which is preliminary data.</text>
</comment>
<protein>
    <submittedName>
        <fullName evidence="1">Uncharacterized protein</fullName>
    </submittedName>
</protein>